<dbReference type="Gramene" id="TKW35295">
    <property type="protein sequence ID" value="TKW35295"/>
    <property type="gene ID" value="SEVIR_2G363450v2"/>
</dbReference>
<sequence>MRGFACALLLLVSCGLETMPEAGIYMGSAVAACLFRGVGL</sequence>
<name>A0A4U6W170_SETVI</name>
<evidence type="ECO:0000313" key="2">
    <source>
        <dbReference type="EMBL" id="TKW35295.1"/>
    </source>
</evidence>
<gene>
    <name evidence="2" type="ORF">SEVIR_2G363450v2</name>
</gene>
<reference evidence="2" key="1">
    <citation type="submission" date="2019-03" db="EMBL/GenBank/DDBJ databases">
        <title>WGS assembly of Setaria viridis.</title>
        <authorList>
            <person name="Huang P."/>
            <person name="Jenkins J."/>
            <person name="Grimwood J."/>
            <person name="Barry K."/>
            <person name="Healey A."/>
            <person name="Mamidi S."/>
            <person name="Sreedasyam A."/>
            <person name="Shu S."/>
            <person name="Feldman M."/>
            <person name="Wu J."/>
            <person name="Yu Y."/>
            <person name="Chen C."/>
            <person name="Johnson J."/>
            <person name="Rokhsar D."/>
            <person name="Baxter I."/>
            <person name="Schmutz J."/>
            <person name="Brutnell T."/>
            <person name="Kellogg E."/>
        </authorList>
    </citation>
    <scope>NUCLEOTIDE SEQUENCE [LARGE SCALE GENOMIC DNA]</scope>
</reference>
<accession>A0A4U6W170</accession>
<evidence type="ECO:0000313" key="3">
    <source>
        <dbReference type="Proteomes" id="UP000298652"/>
    </source>
</evidence>
<feature type="signal peptide" evidence="1">
    <location>
        <begin position="1"/>
        <end position="15"/>
    </location>
</feature>
<feature type="chain" id="PRO_5020334282" evidence="1">
    <location>
        <begin position="16"/>
        <end position="40"/>
    </location>
</feature>
<dbReference type="EMBL" id="CM016553">
    <property type="protein sequence ID" value="TKW35295.1"/>
    <property type="molecule type" value="Genomic_DNA"/>
</dbReference>
<keyword evidence="1" id="KW-0732">Signal</keyword>
<organism evidence="2 3">
    <name type="scientific">Setaria viridis</name>
    <name type="common">Green bristlegrass</name>
    <name type="synonym">Setaria italica subsp. viridis</name>
    <dbReference type="NCBI Taxonomy" id="4556"/>
    <lineage>
        <taxon>Eukaryota</taxon>
        <taxon>Viridiplantae</taxon>
        <taxon>Streptophyta</taxon>
        <taxon>Embryophyta</taxon>
        <taxon>Tracheophyta</taxon>
        <taxon>Spermatophyta</taxon>
        <taxon>Magnoliopsida</taxon>
        <taxon>Liliopsida</taxon>
        <taxon>Poales</taxon>
        <taxon>Poaceae</taxon>
        <taxon>PACMAD clade</taxon>
        <taxon>Panicoideae</taxon>
        <taxon>Panicodae</taxon>
        <taxon>Paniceae</taxon>
        <taxon>Cenchrinae</taxon>
        <taxon>Setaria</taxon>
    </lineage>
</organism>
<proteinExistence type="predicted"/>
<dbReference type="PROSITE" id="PS51257">
    <property type="entry name" value="PROKAR_LIPOPROTEIN"/>
    <property type="match status" value="1"/>
</dbReference>
<dbReference type="AlphaFoldDB" id="A0A4U6W170"/>
<protein>
    <submittedName>
        <fullName evidence="2">Uncharacterized protein</fullName>
    </submittedName>
</protein>
<evidence type="ECO:0000256" key="1">
    <source>
        <dbReference type="SAM" id="SignalP"/>
    </source>
</evidence>
<keyword evidence="3" id="KW-1185">Reference proteome</keyword>
<dbReference type="Proteomes" id="UP000298652">
    <property type="component" value="Chromosome 2"/>
</dbReference>